<keyword evidence="3" id="KW-1185">Reference proteome</keyword>
<protein>
    <submittedName>
        <fullName evidence="2">Uncharacterized protein</fullName>
    </submittedName>
</protein>
<dbReference type="AlphaFoldDB" id="A0AAN9EGZ6"/>
<organism evidence="2 3">
    <name type="scientific">Crotalaria pallida</name>
    <name type="common">Smooth rattlebox</name>
    <name type="synonym">Crotalaria striata</name>
    <dbReference type="NCBI Taxonomy" id="3830"/>
    <lineage>
        <taxon>Eukaryota</taxon>
        <taxon>Viridiplantae</taxon>
        <taxon>Streptophyta</taxon>
        <taxon>Embryophyta</taxon>
        <taxon>Tracheophyta</taxon>
        <taxon>Spermatophyta</taxon>
        <taxon>Magnoliopsida</taxon>
        <taxon>eudicotyledons</taxon>
        <taxon>Gunneridae</taxon>
        <taxon>Pentapetalae</taxon>
        <taxon>rosids</taxon>
        <taxon>fabids</taxon>
        <taxon>Fabales</taxon>
        <taxon>Fabaceae</taxon>
        <taxon>Papilionoideae</taxon>
        <taxon>50 kb inversion clade</taxon>
        <taxon>genistoids sensu lato</taxon>
        <taxon>core genistoids</taxon>
        <taxon>Crotalarieae</taxon>
        <taxon>Crotalaria</taxon>
    </lineage>
</organism>
<evidence type="ECO:0000256" key="1">
    <source>
        <dbReference type="SAM" id="MobiDB-lite"/>
    </source>
</evidence>
<dbReference type="GO" id="GO:0006879">
    <property type="term" value="P:intracellular iron ion homeostasis"/>
    <property type="evidence" value="ECO:0007669"/>
    <property type="project" value="TreeGrafter"/>
</dbReference>
<reference evidence="2 3" key="1">
    <citation type="submission" date="2024-01" db="EMBL/GenBank/DDBJ databases">
        <title>The genomes of 5 underutilized Papilionoideae crops provide insights into root nodulation and disease resistanc.</title>
        <authorList>
            <person name="Yuan L."/>
        </authorList>
    </citation>
    <scope>NUCLEOTIDE SEQUENCE [LARGE SCALE GENOMIC DNA]</scope>
    <source>
        <strain evidence="2">ZHUSHIDOU_FW_LH</strain>
        <tissue evidence="2">Leaf</tissue>
    </source>
</reference>
<dbReference type="EMBL" id="JAYWIO010000006">
    <property type="protein sequence ID" value="KAK7257083.1"/>
    <property type="molecule type" value="Genomic_DNA"/>
</dbReference>
<evidence type="ECO:0000313" key="2">
    <source>
        <dbReference type="EMBL" id="KAK7257083.1"/>
    </source>
</evidence>
<dbReference type="InterPro" id="IPR002908">
    <property type="entry name" value="Frataxin/CyaY"/>
</dbReference>
<dbReference type="GO" id="GO:0004322">
    <property type="term" value="F:ferroxidase activity"/>
    <property type="evidence" value="ECO:0007669"/>
    <property type="project" value="TreeGrafter"/>
</dbReference>
<dbReference type="GO" id="GO:0034986">
    <property type="term" value="F:iron chaperone activity"/>
    <property type="evidence" value="ECO:0007669"/>
    <property type="project" value="TreeGrafter"/>
</dbReference>
<dbReference type="GO" id="GO:0008198">
    <property type="term" value="F:ferrous iron binding"/>
    <property type="evidence" value="ECO:0007669"/>
    <property type="project" value="TreeGrafter"/>
</dbReference>
<evidence type="ECO:0000313" key="3">
    <source>
        <dbReference type="Proteomes" id="UP001372338"/>
    </source>
</evidence>
<dbReference type="GO" id="GO:0016226">
    <property type="term" value="P:iron-sulfur cluster assembly"/>
    <property type="evidence" value="ECO:0007669"/>
    <property type="project" value="InterPro"/>
</dbReference>
<dbReference type="Proteomes" id="UP001372338">
    <property type="component" value="Unassembled WGS sequence"/>
</dbReference>
<feature type="region of interest" description="Disordered" evidence="1">
    <location>
        <begin position="1"/>
        <end position="21"/>
    </location>
</feature>
<sequence>MPLPLPRTTRAPPADHRPLTNLTHRCPPTATGCLVPSNIQSLVGFFNFNPLTFRVSDLALATLEVTIAMASKLLLNRRLFRFLRLSPLSSPPLHYSPICQAGILSVKASEASVLSNSSRSFCSRSSNLVDESQVPTAIDYSSVLQEGEFHRLADSTIHSLQEKLEDYKTTG</sequence>
<feature type="compositionally biased region" description="Low complexity" evidence="1">
    <location>
        <begin position="1"/>
        <end position="12"/>
    </location>
</feature>
<gene>
    <name evidence="2" type="ORF">RIF29_30799</name>
</gene>
<dbReference type="GO" id="GO:0051537">
    <property type="term" value="F:2 iron, 2 sulfur cluster binding"/>
    <property type="evidence" value="ECO:0007669"/>
    <property type="project" value="TreeGrafter"/>
</dbReference>
<accession>A0AAN9EGZ6</accession>
<proteinExistence type="predicted"/>
<name>A0AAN9EGZ6_CROPI</name>
<comment type="caution">
    <text evidence="2">The sequence shown here is derived from an EMBL/GenBank/DDBJ whole genome shotgun (WGS) entry which is preliminary data.</text>
</comment>
<dbReference type="PANTHER" id="PTHR16821:SF2">
    <property type="entry name" value="FRATAXIN, MITOCHONDRIAL"/>
    <property type="match status" value="1"/>
</dbReference>
<dbReference type="GO" id="GO:0008199">
    <property type="term" value="F:ferric iron binding"/>
    <property type="evidence" value="ECO:0007669"/>
    <property type="project" value="InterPro"/>
</dbReference>
<dbReference type="PANTHER" id="PTHR16821">
    <property type="entry name" value="FRATAXIN"/>
    <property type="match status" value="1"/>
</dbReference>
<dbReference type="GO" id="GO:0005739">
    <property type="term" value="C:mitochondrion"/>
    <property type="evidence" value="ECO:0007669"/>
    <property type="project" value="TreeGrafter"/>
</dbReference>